<dbReference type="GO" id="GO:0005507">
    <property type="term" value="F:copper ion binding"/>
    <property type="evidence" value="ECO:0007669"/>
    <property type="project" value="InterPro"/>
</dbReference>
<dbReference type="InterPro" id="IPR036939">
    <property type="entry name" value="Cu2_ascorb_mOase_N_sf"/>
</dbReference>
<dbReference type="GO" id="GO:0030667">
    <property type="term" value="C:secretory granule membrane"/>
    <property type="evidence" value="ECO:0007669"/>
    <property type="project" value="TreeGrafter"/>
</dbReference>
<evidence type="ECO:0000313" key="4">
    <source>
        <dbReference type="Proteomes" id="UP000567872"/>
    </source>
</evidence>
<dbReference type="GO" id="GO:0042421">
    <property type="term" value="P:norepinephrine biosynthetic process"/>
    <property type="evidence" value="ECO:0007669"/>
    <property type="project" value="TreeGrafter"/>
</dbReference>
<gene>
    <name evidence="3" type="primary">Moxd2_0</name>
    <name evidence="3" type="ORF">ANSSEM_R15829</name>
</gene>
<accession>A0A7K9V0T5</accession>
<dbReference type="SUPFAM" id="SSF49742">
    <property type="entry name" value="PHM/PNGase F"/>
    <property type="match status" value="1"/>
</dbReference>
<evidence type="ECO:0000259" key="2">
    <source>
        <dbReference type="Pfam" id="PF01082"/>
    </source>
</evidence>
<proteinExistence type="predicted"/>
<dbReference type="AlphaFoldDB" id="A0A7K9V0T5"/>
<dbReference type="Gene3D" id="2.60.120.310">
    <property type="entry name" value="Copper type II, ascorbate-dependent monooxygenase, N-terminal domain"/>
    <property type="match status" value="1"/>
</dbReference>
<dbReference type="PANTHER" id="PTHR10157:SF31">
    <property type="entry name" value="DBH-LIKE MONOOXYGENASE PROTEIN 2-RELATED"/>
    <property type="match status" value="1"/>
</dbReference>
<name>A0A7K9V0T5_ANSSE</name>
<dbReference type="GO" id="GO:0005615">
    <property type="term" value="C:extracellular space"/>
    <property type="evidence" value="ECO:0007669"/>
    <property type="project" value="TreeGrafter"/>
</dbReference>
<reference evidence="3 4" key="1">
    <citation type="submission" date="2019-09" db="EMBL/GenBank/DDBJ databases">
        <title>Bird 10,000 Genomes (B10K) Project - Family phase.</title>
        <authorList>
            <person name="Zhang G."/>
        </authorList>
    </citation>
    <scope>NUCLEOTIDE SEQUENCE [LARGE SCALE GENOMIC DNA]</scope>
    <source>
        <strain evidence="3">B10K-DU-001-57</strain>
        <tissue evidence="3">Muscle</tissue>
    </source>
</reference>
<organism evidence="3 4">
    <name type="scientific">Anseranas semipalmata</name>
    <name type="common">Magpie goose</name>
    <name type="synonym">Anas semipalmata</name>
    <dbReference type="NCBI Taxonomy" id="8851"/>
    <lineage>
        <taxon>Eukaryota</taxon>
        <taxon>Metazoa</taxon>
        <taxon>Chordata</taxon>
        <taxon>Craniata</taxon>
        <taxon>Vertebrata</taxon>
        <taxon>Euteleostomi</taxon>
        <taxon>Archelosauria</taxon>
        <taxon>Archosauria</taxon>
        <taxon>Dinosauria</taxon>
        <taxon>Saurischia</taxon>
        <taxon>Theropoda</taxon>
        <taxon>Coelurosauria</taxon>
        <taxon>Aves</taxon>
        <taxon>Neognathae</taxon>
        <taxon>Galloanserae</taxon>
        <taxon>Anseriformes</taxon>
        <taxon>Anseranatidae</taxon>
        <taxon>Anseranas</taxon>
    </lineage>
</organism>
<dbReference type="EMBL" id="VXAA01003029">
    <property type="protein sequence ID" value="NXI66647.1"/>
    <property type="molecule type" value="Genomic_DNA"/>
</dbReference>
<protein>
    <submittedName>
        <fullName evidence="3">MOXD2 protein</fullName>
    </submittedName>
</protein>
<dbReference type="InterPro" id="IPR008977">
    <property type="entry name" value="PHM/PNGase_F_dom_sf"/>
</dbReference>
<keyword evidence="4" id="KW-1185">Reference proteome</keyword>
<dbReference type="InterPro" id="IPR000323">
    <property type="entry name" value="Cu2_ascorb_mOase_N"/>
</dbReference>
<dbReference type="InterPro" id="IPR000945">
    <property type="entry name" value="DBH-like"/>
</dbReference>
<dbReference type="GO" id="GO:0004500">
    <property type="term" value="F:dopamine beta-monooxygenase activity"/>
    <property type="evidence" value="ECO:0007669"/>
    <property type="project" value="InterPro"/>
</dbReference>
<comment type="caution">
    <text evidence="3">The sequence shown here is derived from an EMBL/GenBank/DDBJ whole genome shotgun (WGS) entry which is preliminary data.</text>
</comment>
<feature type="non-terminal residue" evidence="3">
    <location>
        <position position="1"/>
    </location>
</feature>
<evidence type="ECO:0000313" key="3">
    <source>
        <dbReference type="EMBL" id="NXI66647.1"/>
    </source>
</evidence>
<dbReference type="Proteomes" id="UP000567872">
    <property type="component" value="Unassembled WGS sequence"/>
</dbReference>
<dbReference type="GO" id="GO:0006589">
    <property type="term" value="P:octopamine biosynthetic process"/>
    <property type="evidence" value="ECO:0007669"/>
    <property type="project" value="TreeGrafter"/>
</dbReference>
<dbReference type="GO" id="GO:0042420">
    <property type="term" value="P:dopamine catabolic process"/>
    <property type="evidence" value="ECO:0007669"/>
    <property type="project" value="TreeGrafter"/>
</dbReference>
<feature type="non-terminal residue" evidence="3">
    <location>
        <position position="119"/>
    </location>
</feature>
<dbReference type="PANTHER" id="PTHR10157">
    <property type="entry name" value="DOPAMINE BETA HYDROXYLASE RELATED"/>
    <property type="match status" value="1"/>
</dbReference>
<sequence>MDTARLVSAFGTDDTVQFFNGQKFSKSLFLMRFRSPSNSNDPKIFFTYDLRLDKFAVPAEETKYACTFIPLPMVKQKHHIYKVNSSAVLLWKTTTTTTTTGQDRLVPSIMLASLSLTAF</sequence>
<comment type="cofactor">
    <cofactor evidence="1">
        <name>Cu(2+)</name>
        <dbReference type="ChEBI" id="CHEBI:29036"/>
    </cofactor>
</comment>
<evidence type="ECO:0000256" key="1">
    <source>
        <dbReference type="ARBA" id="ARBA00001973"/>
    </source>
</evidence>
<dbReference type="OrthoDB" id="10003276at2759"/>
<dbReference type="Pfam" id="PF01082">
    <property type="entry name" value="Cu2_monooxygen"/>
    <property type="match status" value="1"/>
</dbReference>
<feature type="domain" description="Copper type II ascorbate-dependent monooxygenase N-terminal" evidence="2">
    <location>
        <begin position="48"/>
        <end position="86"/>
    </location>
</feature>